<organism evidence="2 4">
    <name type="scientific">Purpureocillium lilacinum</name>
    <name type="common">Paecilomyces lilacinus</name>
    <dbReference type="NCBI Taxonomy" id="33203"/>
    <lineage>
        <taxon>Eukaryota</taxon>
        <taxon>Fungi</taxon>
        <taxon>Dikarya</taxon>
        <taxon>Ascomycota</taxon>
        <taxon>Pezizomycotina</taxon>
        <taxon>Sordariomycetes</taxon>
        <taxon>Hypocreomycetidae</taxon>
        <taxon>Hypocreales</taxon>
        <taxon>Ophiocordycipitaceae</taxon>
        <taxon>Purpureocillium</taxon>
    </lineage>
</organism>
<accession>A0A179H4N9</accession>
<gene>
    <name evidence="2" type="ORF">VFPBJ_03147</name>
    <name evidence="3" type="ORF">VFPFJ_05328</name>
</gene>
<proteinExistence type="predicted"/>
<protein>
    <submittedName>
        <fullName evidence="2">Uncharacterized protein</fullName>
    </submittedName>
</protein>
<feature type="region of interest" description="Disordered" evidence="1">
    <location>
        <begin position="46"/>
        <end position="69"/>
    </location>
</feature>
<reference evidence="2 4" key="1">
    <citation type="submission" date="2016-01" db="EMBL/GenBank/DDBJ databases">
        <title>Biosynthesis of antibiotic leucinostatins and their inhibition on Phytophthora in bio-control Purpureocillium lilacinum.</title>
        <authorList>
            <person name="Wang G."/>
            <person name="Liu Z."/>
            <person name="Lin R."/>
            <person name="Li E."/>
            <person name="Mao Z."/>
            <person name="Ling J."/>
            <person name="Yin W."/>
            <person name="Xie B."/>
        </authorList>
    </citation>
    <scope>NUCLEOTIDE SEQUENCE [LARGE SCALE GENOMIC DNA]</scope>
    <source>
        <strain evidence="2">PLBJ-1</strain>
        <strain evidence="3">PLFJ-1</strain>
    </source>
</reference>
<name>A0A179H4N9_PURLI</name>
<feature type="compositionally biased region" description="Polar residues" evidence="1">
    <location>
        <begin position="50"/>
        <end position="62"/>
    </location>
</feature>
<evidence type="ECO:0000313" key="2">
    <source>
        <dbReference type="EMBL" id="OAQ84379.1"/>
    </source>
</evidence>
<dbReference type="Proteomes" id="UP000078240">
    <property type="component" value="Unassembled WGS sequence"/>
</dbReference>
<dbReference type="EMBL" id="LSBH01000002">
    <property type="protein sequence ID" value="OAQ84379.1"/>
    <property type="molecule type" value="Genomic_DNA"/>
</dbReference>
<dbReference type="AlphaFoldDB" id="A0A179H4N9"/>
<sequence>MNNISNQYNRNDTIARIEFMASFKASYDGSYPVMSWGNYGWGLSSRRNSRSGQYTDGGQPLSNVIPLTK</sequence>
<evidence type="ECO:0000313" key="3">
    <source>
        <dbReference type="EMBL" id="OAQ91169.1"/>
    </source>
</evidence>
<dbReference type="Proteomes" id="UP000078340">
    <property type="component" value="Unassembled WGS sequence"/>
</dbReference>
<comment type="caution">
    <text evidence="2">The sequence shown here is derived from an EMBL/GenBank/DDBJ whole genome shotgun (WGS) entry which is preliminary data.</text>
</comment>
<evidence type="ECO:0000313" key="4">
    <source>
        <dbReference type="Proteomes" id="UP000078240"/>
    </source>
</evidence>
<dbReference type="EMBL" id="LSBI01000004">
    <property type="protein sequence ID" value="OAQ91169.1"/>
    <property type="molecule type" value="Genomic_DNA"/>
</dbReference>
<evidence type="ECO:0000256" key="1">
    <source>
        <dbReference type="SAM" id="MobiDB-lite"/>
    </source>
</evidence>